<dbReference type="Gene3D" id="3.30.70.2220">
    <property type="entry name" value="CRISPR-Cas system, Cmr2 subunit, D1 domain, cysteine cluster"/>
    <property type="match status" value="1"/>
</dbReference>
<gene>
    <name evidence="4" type="primary">cas10</name>
    <name evidence="4" type="ORF">CHH72_09940</name>
</gene>
<dbReference type="InterPro" id="IPR000160">
    <property type="entry name" value="GGDEF_dom"/>
</dbReference>
<protein>
    <submittedName>
        <fullName evidence="4">Type III-B CRISPR-associated protein Cas10/Cmr2</fullName>
    </submittedName>
</protein>
<dbReference type="Pfam" id="PF22335">
    <property type="entry name" value="Cas10-Cmr2_palm2"/>
    <property type="match status" value="1"/>
</dbReference>
<comment type="caution">
    <text evidence="4">The sequence shown here is derived from an EMBL/GenBank/DDBJ whole genome shotgun (WGS) entry which is preliminary data.</text>
</comment>
<keyword evidence="1" id="KW-0547">Nucleotide-binding</keyword>
<dbReference type="InterPro" id="IPR038242">
    <property type="entry name" value="Cmr2_N"/>
</dbReference>
<reference evidence="4 5" key="1">
    <citation type="submission" date="2017-07" db="EMBL/GenBank/DDBJ databases">
        <title>Isolation and whole genome analysis of endospore-forming bacteria from heroin.</title>
        <authorList>
            <person name="Kalinowski J."/>
            <person name="Ahrens B."/>
            <person name="Al-Dilaimi A."/>
            <person name="Winkler A."/>
            <person name="Wibberg D."/>
            <person name="Schleenbecker U."/>
            <person name="Ruckert C."/>
            <person name="Wolfel R."/>
            <person name="Grass G."/>
        </authorList>
    </citation>
    <scope>NUCLEOTIDE SEQUENCE [LARGE SCALE GENOMIC DNA]</scope>
    <source>
        <strain evidence="4 5">7539</strain>
    </source>
</reference>
<dbReference type="InterPro" id="IPR043128">
    <property type="entry name" value="Rev_trsase/Diguanyl_cyclase"/>
</dbReference>
<dbReference type="EMBL" id="NPCC01000011">
    <property type="protein sequence ID" value="PAE89152.1"/>
    <property type="molecule type" value="Genomic_DNA"/>
</dbReference>
<dbReference type="InterPro" id="IPR054767">
    <property type="entry name" value="Cas10-Cmr2_palm2"/>
</dbReference>
<evidence type="ECO:0000259" key="3">
    <source>
        <dbReference type="PROSITE" id="PS50887"/>
    </source>
</evidence>
<evidence type="ECO:0000313" key="4">
    <source>
        <dbReference type="EMBL" id="PAE89152.1"/>
    </source>
</evidence>
<dbReference type="NCBIfam" id="TIGR02577">
    <property type="entry name" value="cas_TM1794_Cmr2"/>
    <property type="match status" value="1"/>
</dbReference>
<dbReference type="RefSeq" id="WP_095326531.1">
    <property type="nucleotide sequence ID" value="NZ_NPCC01000011.1"/>
</dbReference>
<dbReference type="InterPro" id="IPR024615">
    <property type="entry name" value="CRISPR-assoc_Cmr2_N"/>
</dbReference>
<dbReference type="Proteomes" id="UP000216207">
    <property type="component" value="Unassembled WGS sequence"/>
</dbReference>
<accession>A0A268P078</accession>
<dbReference type="AlphaFoldDB" id="A0A268P078"/>
<evidence type="ECO:0000256" key="1">
    <source>
        <dbReference type="ARBA" id="ARBA00022741"/>
    </source>
</evidence>
<evidence type="ECO:0000256" key="2">
    <source>
        <dbReference type="ARBA" id="ARBA00023118"/>
    </source>
</evidence>
<name>A0A268P078_SHOCL</name>
<feature type="domain" description="GGDEF" evidence="3">
    <location>
        <begin position="348"/>
        <end position="483"/>
    </location>
</feature>
<dbReference type="Pfam" id="PF12469">
    <property type="entry name" value="Cmr2_N"/>
    <property type="match status" value="1"/>
</dbReference>
<sequence>METGISHHSQFAKTEKKLMNFSIGPVQEFIAQARKTRDLWFGSFVLSEISKEAAIRLAEVYNADLIFPYLDQKILKTSVEELKVANKVVALVSTNDPRSVALDVRKAVNRKWLEFAKEAKDQLGDVVIGPMWDRQVKDLIEFYAVWSRFDEEQDYQKIWMKTEQLMSARKTLRDFKQNEPADLLGDIKSSLDGGRESVLKISRYTDYQKYGIKKSEHLDAISLVKRMSRYILNDRKDFKSVCEIAFLQFLEEIEIEGSLNEKLKVHEKQIKSILRHYRLIPEEPYELKDLYNYYYPERMEEAITEIIPKQRFSEMLRNNENTVISNCIKDLTDVLENFYKGLGKRPTSYYALIVGDGDRMGDCLRSMITVEEHQKFSQKLSQFASNVERIVTNNYRGQMIYSGGDDLMALLPLNNCLNAVQRIQQAFSKQMKDTGLDSSICPTLSVGVAIVHMIEPLEDSLNMARLAEKLAKERRNELAIHFQRRGGSEEMRISVPFDANPVENIKKLQHLYRSGYISSSFAYNLRAMYLEYVSMEEKGNDFSVEQWIPVLELEIRRLLLKKRQEHIPHEKLSGEVLDELLSIFHCKGSTRLQKPLELLKLLAEQCIIAITLEKVGDMYEA</sequence>
<keyword evidence="2" id="KW-0051">Antiviral defense</keyword>
<evidence type="ECO:0000313" key="5">
    <source>
        <dbReference type="Proteomes" id="UP000216207"/>
    </source>
</evidence>
<dbReference type="CDD" id="cd09679">
    <property type="entry name" value="Cas10_III"/>
    <property type="match status" value="1"/>
</dbReference>
<organism evidence="4 5">
    <name type="scientific">Shouchella clausii</name>
    <name type="common">Alkalihalobacillus clausii</name>
    <dbReference type="NCBI Taxonomy" id="79880"/>
    <lineage>
        <taxon>Bacteria</taxon>
        <taxon>Bacillati</taxon>
        <taxon>Bacillota</taxon>
        <taxon>Bacilli</taxon>
        <taxon>Bacillales</taxon>
        <taxon>Bacillaceae</taxon>
        <taxon>Shouchella</taxon>
    </lineage>
</organism>
<proteinExistence type="predicted"/>
<dbReference type="GO" id="GO:0051607">
    <property type="term" value="P:defense response to virus"/>
    <property type="evidence" value="ECO:0007669"/>
    <property type="project" value="UniProtKB-KW"/>
</dbReference>
<dbReference type="Gene3D" id="3.30.70.270">
    <property type="match status" value="1"/>
</dbReference>
<dbReference type="GO" id="GO:0000166">
    <property type="term" value="F:nucleotide binding"/>
    <property type="evidence" value="ECO:0007669"/>
    <property type="project" value="UniProtKB-KW"/>
</dbReference>
<dbReference type="PROSITE" id="PS50887">
    <property type="entry name" value="GGDEF"/>
    <property type="match status" value="1"/>
</dbReference>
<dbReference type="InterPro" id="IPR013407">
    <property type="entry name" value="CRISPR-assoc_prot_Cmr2"/>
</dbReference>